<evidence type="ECO:0000256" key="3">
    <source>
        <dbReference type="ARBA" id="ARBA00022741"/>
    </source>
</evidence>
<dbReference type="InterPro" id="IPR020058">
    <property type="entry name" value="Glu/Gln-tRNA-synth_Ib_cat-dom"/>
</dbReference>
<dbReference type="Pfam" id="PF19269">
    <property type="entry name" value="Anticodon_2"/>
    <property type="match status" value="1"/>
</dbReference>
<evidence type="ECO:0000259" key="9">
    <source>
        <dbReference type="Pfam" id="PF19269"/>
    </source>
</evidence>
<keyword evidence="6 7" id="KW-0030">Aminoacyl-tRNA synthetase</keyword>
<comment type="similarity">
    <text evidence="1 7">Belongs to the class-I aminoacyl-tRNA synthetase family. Glutamate--tRNA ligase type 1 subfamily.</text>
</comment>
<dbReference type="GO" id="GO:0006424">
    <property type="term" value="P:glutamyl-tRNA aminoacylation"/>
    <property type="evidence" value="ECO:0007669"/>
    <property type="project" value="UniProtKB-UniRule"/>
</dbReference>
<dbReference type="GO" id="GO:0008270">
    <property type="term" value="F:zinc ion binding"/>
    <property type="evidence" value="ECO:0007669"/>
    <property type="project" value="InterPro"/>
</dbReference>
<dbReference type="InterPro" id="IPR049940">
    <property type="entry name" value="GluQ/Sye"/>
</dbReference>
<reference evidence="10 11" key="1">
    <citation type="journal article" date="2015" name="Nature">
        <title>rRNA introns, odd ribosomes, and small enigmatic genomes across a large radiation of phyla.</title>
        <authorList>
            <person name="Brown C.T."/>
            <person name="Hug L.A."/>
            <person name="Thomas B.C."/>
            <person name="Sharon I."/>
            <person name="Castelle C.J."/>
            <person name="Singh A."/>
            <person name="Wilkins M.J."/>
            <person name="Williams K.H."/>
            <person name="Banfield J.F."/>
        </authorList>
    </citation>
    <scope>NUCLEOTIDE SEQUENCE [LARGE SCALE GENOMIC DNA]</scope>
</reference>
<dbReference type="PANTHER" id="PTHR43311:SF2">
    <property type="entry name" value="GLUTAMATE--TRNA LIGASE, MITOCHONDRIAL-RELATED"/>
    <property type="match status" value="1"/>
</dbReference>
<organism evidence="10 11">
    <name type="scientific">Candidatus Beckwithbacteria bacterium GW2011_GWB1_47_15</name>
    <dbReference type="NCBI Taxonomy" id="1618371"/>
    <lineage>
        <taxon>Bacteria</taxon>
        <taxon>Candidatus Beckwithiibacteriota</taxon>
    </lineage>
</organism>
<keyword evidence="5 7" id="KW-0648">Protein biosynthesis</keyword>
<evidence type="ECO:0000256" key="7">
    <source>
        <dbReference type="HAMAP-Rule" id="MF_00022"/>
    </source>
</evidence>
<comment type="subunit">
    <text evidence="7">Monomer.</text>
</comment>
<dbReference type="EMBL" id="LCNT01000001">
    <property type="protein sequence ID" value="KKU62013.1"/>
    <property type="molecule type" value="Genomic_DNA"/>
</dbReference>
<evidence type="ECO:0000256" key="4">
    <source>
        <dbReference type="ARBA" id="ARBA00022840"/>
    </source>
</evidence>
<dbReference type="InterPro" id="IPR008925">
    <property type="entry name" value="aa_tRNA-synth_I_cd-bd_sf"/>
</dbReference>
<dbReference type="PROSITE" id="PS00178">
    <property type="entry name" value="AA_TRNA_LIGASE_I"/>
    <property type="match status" value="1"/>
</dbReference>
<evidence type="ECO:0000313" key="10">
    <source>
        <dbReference type="EMBL" id="KKU62013.1"/>
    </source>
</evidence>
<evidence type="ECO:0000256" key="1">
    <source>
        <dbReference type="ARBA" id="ARBA00007894"/>
    </source>
</evidence>
<evidence type="ECO:0000256" key="6">
    <source>
        <dbReference type="ARBA" id="ARBA00023146"/>
    </source>
</evidence>
<dbReference type="CDD" id="cd00808">
    <property type="entry name" value="GluRS_core"/>
    <property type="match status" value="1"/>
</dbReference>
<comment type="caution">
    <text evidence="10">The sequence shown here is derived from an EMBL/GenBank/DDBJ whole genome shotgun (WGS) entry which is preliminary data.</text>
</comment>
<feature type="binding site" evidence="7">
    <location>
        <position position="244"/>
    </location>
    <ligand>
        <name>ATP</name>
        <dbReference type="ChEBI" id="CHEBI:30616"/>
    </ligand>
</feature>
<dbReference type="FunFam" id="3.40.50.620:FF:000045">
    <property type="entry name" value="Glutamate--tRNA ligase, mitochondrial"/>
    <property type="match status" value="1"/>
</dbReference>
<name>A0A0G1U734_9BACT</name>
<dbReference type="GO" id="GO:0005524">
    <property type="term" value="F:ATP binding"/>
    <property type="evidence" value="ECO:0007669"/>
    <property type="project" value="UniProtKB-UniRule"/>
</dbReference>
<comment type="function">
    <text evidence="7">Catalyzes the attachment of glutamate to tRNA(Glu) in a two-step reaction: glutamate is first activated by ATP to form Glu-AMP and then transferred to the acceptor end of tRNA(Glu).</text>
</comment>
<feature type="short sequence motif" description="'HIGH' region" evidence="7">
    <location>
        <begin position="8"/>
        <end position="18"/>
    </location>
</feature>
<comment type="catalytic activity">
    <reaction evidence="7">
        <text>tRNA(Glu) + L-glutamate + ATP = L-glutamyl-tRNA(Glu) + AMP + diphosphate</text>
        <dbReference type="Rhea" id="RHEA:23540"/>
        <dbReference type="Rhea" id="RHEA-COMP:9663"/>
        <dbReference type="Rhea" id="RHEA-COMP:9680"/>
        <dbReference type="ChEBI" id="CHEBI:29985"/>
        <dbReference type="ChEBI" id="CHEBI:30616"/>
        <dbReference type="ChEBI" id="CHEBI:33019"/>
        <dbReference type="ChEBI" id="CHEBI:78442"/>
        <dbReference type="ChEBI" id="CHEBI:78520"/>
        <dbReference type="ChEBI" id="CHEBI:456215"/>
        <dbReference type="EC" id="6.1.1.17"/>
    </reaction>
</comment>
<dbReference type="InterPro" id="IPR014729">
    <property type="entry name" value="Rossmann-like_a/b/a_fold"/>
</dbReference>
<keyword evidence="7" id="KW-0963">Cytoplasm</keyword>
<gene>
    <name evidence="7" type="primary">gltX</name>
    <name evidence="10" type="ORF">UX85_C0001G0227</name>
</gene>
<dbReference type="AlphaFoldDB" id="A0A0G1U734"/>
<dbReference type="Gene3D" id="3.40.50.620">
    <property type="entry name" value="HUPs"/>
    <property type="match status" value="1"/>
</dbReference>
<feature type="domain" description="Glutamyl/glutaminyl-tRNA synthetase class Ib catalytic" evidence="8">
    <location>
        <begin position="1"/>
        <end position="309"/>
    </location>
</feature>
<dbReference type="InterPro" id="IPR004527">
    <property type="entry name" value="Glu-tRNA-ligase_bac/mito"/>
</dbReference>
<dbReference type="Pfam" id="PF00749">
    <property type="entry name" value="tRNA-synt_1c"/>
    <property type="match status" value="1"/>
</dbReference>
<keyword evidence="2 7" id="KW-0436">Ligase</keyword>
<dbReference type="Proteomes" id="UP000033860">
    <property type="component" value="Unassembled WGS sequence"/>
</dbReference>
<protein>
    <recommendedName>
        <fullName evidence="7">Glutamate--tRNA ligase</fullName>
        <ecNumber evidence="7">6.1.1.17</ecNumber>
    </recommendedName>
    <alternativeName>
        <fullName evidence="7">Glutamyl-tRNA synthetase</fullName>
        <shortName evidence="7">GluRS</shortName>
    </alternativeName>
</protein>
<dbReference type="SUPFAM" id="SSF52374">
    <property type="entry name" value="Nucleotidylyl transferase"/>
    <property type="match status" value="1"/>
</dbReference>
<dbReference type="InterPro" id="IPR045462">
    <property type="entry name" value="aa-tRNA-synth_I_cd-bd"/>
</dbReference>
<dbReference type="InterPro" id="IPR033910">
    <property type="entry name" value="GluRS_core"/>
</dbReference>
<dbReference type="NCBIfam" id="TIGR00464">
    <property type="entry name" value="gltX_bact"/>
    <property type="match status" value="1"/>
</dbReference>
<dbReference type="GO" id="GO:0004818">
    <property type="term" value="F:glutamate-tRNA ligase activity"/>
    <property type="evidence" value="ECO:0007669"/>
    <property type="project" value="UniProtKB-UniRule"/>
</dbReference>
<dbReference type="EC" id="6.1.1.17" evidence="7"/>
<dbReference type="SUPFAM" id="SSF48163">
    <property type="entry name" value="An anticodon-binding domain of class I aminoacyl-tRNA synthetases"/>
    <property type="match status" value="1"/>
</dbReference>
<feature type="short sequence motif" description="'KMSKS' region" evidence="7">
    <location>
        <begin position="241"/>
        <end position="245"/>
    </location>
</feature>
<comment type="subcellular location">
    <subcellularLocation>
        <location evidence="7">Cytoplasm</location>
    </subcellularLocation>
</comment>
<accession>A0A0G1U734</accession>
<evidence type="ECO:0000256" key="5">
    <source>
        <dbReference type="ARBA" id="ARBA00022917"/>
    </source>
</evidence>
<sequence>MVRVRFAPSPTGVPHIGNTRTALYNYVFAQKNQGQFVLRIEDTDRARLQPDSLPKILAILKAVGIAWDEGPFAQSERLKIYQDHAEKLVKSGKAYYCFCTQERLSAMRKAQQKRGALPRYDRRCLKLTRAQVKTQLAKRTPHVIRLKVPDTGETSWVDLIQGKISFKNNQIDDQVLLKSDQFPTYHLGVVVDDHLMKVSHILRGVEWISSTPKHLLLYQAFGWPVPKIGHFPVILGPDHAKLSKRHGAKSVLDYLDEGYLVEPLITFMAYLGWSHNDNSELLNLKKLVKLFDLKKVQKQNPIFDLKKLNYFNAKYIRQLSNQELFALVKPRLKFKLADAKLTSILPLVRDRLVTLNDINLFLDYFAGDIKAPLDLIVAQSGKDRAAVKTALGQTVSAFAKNSAADWQEKNLEKIGHDLIELTGWTTKELFMTLRVSLTGKVATPPLFALMEVLGPEVVSRRLQAAHEAL</sequence>
<evidence type="ECO:0000259" key="8">
    <source>
        <dbReference type="Pfam" id="PF00749"/>
    </source>
</evidence>
<dbReference type="InterPro" id="IPR020751">
    <property type="entry name" value="aa-tRNA-synth_I_codon-bd_sub2"/>
</dbReference>
<proteinExistence type="inferred from homology"/>
<keyword evidence="3 7" id="KW-0547">Nucleotide-binding</keyword>
<evidence type="ECO:0000256" key="2">
    <source>
        <dbReference type="ARBA" id="ARBA00022598"/>
    </source>
</evidence>
<dbReference type="GO" id="GO:0005829">
    <property type="term" value="C:cytosol"/>
    <property type="evidence" value="ECO:0007669"/>
    <property type="project" value="TreeGrafter"/>
</dbReference>
<dbReference type="GO" id="GO:0000049">
    <property type="term" value="F:tRNA binding"/>
    <property type="evidence" value="ECO:0007669"/>
    <property type="project" value="InterPro"/>
</dbReference>
<dbReference type="Gene3D" id="1.10.10.350">
    <property type="match status" value="1"/>
</dbReference>
<dbReference type="PATRIC" id="fig|1618371.3.peg.229"/>
<dbReference type="InterPro" id="IPR001412">
    <property type="entry name" value="aa-tRNA-synth_I_CS"/>
</dbReference>
<evidence type="ECO:0000313" key="11">
    <source>
        <dbReference type="Proteomes" id="UP000033860"/>
    </source>
</evidence>
<dbReference type="HAMAP" id="MF_00022">
    <property type="entry name" value="Glu_tRNA_synth_type1"/>
    <property type="match status" value="1"/>
</dbReference>
<dbReference type="PRINTS" id="PR00987">
    <property type="entry name" value="TRNASYNTHGLU"/>
</dbReference>
<dbReference type="InterPro" id="IPR000924">
    <property type="entry name" value="Glu/Gln-tRNA-synth"/>
</dbReference>
<keyword evidence="4 7" id="KW-0067">ATP-binding</keyword>
<dbReference type="PANTHER" id="PTHR43311">
    <property type="entry name" value="GLUTAMATE--TRNA LIGASE"/>
    <property type="match status" value="1"/>
</dbReference>
<comment type="caution">
    <text evidence="7">Lacks conserved residue(s) required for the propagation of feature annotation.</text>
</comment>
<feature type="domain" description="Aminoacyl-tRNA synthetase class I anticodon-binding" evidence="9">
    <location>
        <begin position="323"/>
        <end position="465"/>
    </location>
</feature>